<reference evidence="1 2" key="1">
    <citation type="submission" date="2018-07" db="EMBL/GenBank/DDBJ databases">
        <authorList>
            <person name="Bray K.S."/>
            <person name="Carr Z.A."/>
            <person name="Cox A."/>
            <person name="Croney S.M."/>
            <person name="Francisco T.J."/>
            <person name="Gragg K.N."/>
            <person name="Gress-Byrd C.M."/>
            <person name="Holcomb E.R."/>
            <person name="Justice T.A."/>
            <person name="Latham E.D."/>
            <person name="Lovell F.C."/>
            <person name="Miller H.N."/>
            <person name="Quesada C."/>
            <person name="Radey J."/>
            <person name="Robinson P.M."/>
            <person name="Scott K.N."/>
            <person name="Smith C.E."/>
            <person name="Stamey B.D."/>
            <person name="Stanley G.P."/>
            <person name="Suchonic E.A."/>
            <person name="Taylor K.N."/>
            <person name="Weindel N.A."/>
            <person name="Wiseman B.T."/>
            <person name="Eckardt M.A."/>
            <person name="Gainey M.D."/>
            <person name="Wallen J.R."/>
            <person name="Garlena R.A."/>
            <person name="Russell D.A."/>
            <person name="Pope W.H."/>
            <person name="Jacobs-Sera D."/>
            <person name="Hatfull G.F."/>
        </authorList>
    </citation>
    <scope>NUCLEOTIDE SEQUENCE [LARGE SCALE GENOMIC DNA]</scope>
</reference>
<sequence>MYTRKIRSTGETLTVARATELNADATDGPWVTFCEDHKTIVNSKTEKLAYYTHGEDFCDGCRERIKVNPTNAKVNLNNHKEARAYQEGMRDGLALLVTMLEEGGINNLLEGLVGNARPQDAARVNAYYAAQATPTIVDAGAVNDGVVEPEAGKEYTYTNEKSAKDQRRRLINKGKDVTLIAFDPAREVYAFNLVNA</sequence>
<protein>
    <submittedName>
        <fullName evidence="1">Uncharacterized protein</fullName>
    </submittedName>
</protein>
<proteinExistence type="predicted"/>
<name>A0A385D4H1_9CAUD</name>
<keyword evidence="2" id="KW-1185">Reference proteome</keyword>
<dbReference type="Proteomes" id="UP000261846">
    <property type="component" value="Segment"/>
</dbReference>
<evidence type="ECO:0000313" key="2">
    <source>
        <dbReference type="Proteomes" id="UP000261846"/>
    </source>
</evidence>
<evidence type="ECO:0000313" key="1">
    <source>
        <dbReference type="EMBL" id="AXQ52894.1"/>
    </source>
</evidence>
<dbReference type="GeneID" id="54999104"/>
<organism evidence="1 2">
    <name type="scientific">Microbacterium phage Neferthena</name>
    <dbReference type="NCBI Taxonomy" id="2301539"/>
    <lineage>
        <taxon>Viruses</taxon>
        <taxon>Duplodnaviria</taxon>
        <taxon>Heunggongvirae</taxon>
        <taxon>Uroviricota</taxon>
        <taxon>Caudoviricetes</taxon>
        <taxon>Neferthenavirus</taxon>
        <taxon>Neferthenavirus neferthena</taxon>
    </lineage>
</organism>
<gene>
    <name evidence="1" type="primary">30</name>
    <name evidence="1" type="ORF">SEA_NEFERTHENA_30</name>
</gene>
<dbReference type="EMBL" id="MH697589">
    <property type="protein sequence ID" value="AXQ52894.1"/>
    <property type="molecule type" value="Genomic_DNA"/>
</dbReference>
<dbReference type="KEGG" id="vg:54999104"/>
<dbReference type="RefSeq" id="YP_009808206.1">
    <property type="nucleotide sequence ID" value="NC_048038.1"/>
</dbReference>
<accession>A0A385D4H1</accession>